<evidence type="ECO:0000256" key="4">
    <source>
        <dbReference type="ARBA" id="ARBA00022989"/>
    </source>
</evidence>
<dbReference type="PANTHER" id="PTHR30086">
    <property type="entry name" value="ARGININE EXPORTER PROTEIN ARGO"/>
    <property type="match status" value="1"/>
</dbReference>
<evidence type="ECO:0000256" key="1">
    <source>
        <dbReference type="ARBA" id="ARBA00004651"/>
    </source>
</evidence>
<feature type="transmembrane region" description="Helical" evidence="6">
    <location>
        <begin position="38"/>
        <end position="65"/>
    </location>
</feature>
<evidence type="ECO:0000313" key="8">
    <source>
        <dbReference type="Proteomes" id="UP001379945"/>
    </source>
</evidence>
<gene>
    <name evidence="7" type="ORF">AACH00_05160</name>
</gene>
<dbReference type="EMBL" id="JBBUTI010000003">
    <property type="protein sequence ID" value="MEK8045733.1"/>
    <property type="molecule type" value="Genomic_DNA"/>
</dbReference>
<evidence type="ECO:0000256" key="3">
    <source>
        <dbReference type="ARBA" id="ARBA00022692"/>
    </source>
</evidence>
<keyword evidence="3 6" id="KW-0812">Transmembrane</keyword>
<dbReference type="Pfam" id="PF01810">
    <property type="entry name" value="LysE"/>
    <property type="match status" value="1"/>
</dbReference>
<feature type="transmembrane region" description="Helical" evidence="6">
    <location>
        <begin position="142"/>
        <end position="167"/>
    </location>
</feature>
<comment type="caution">
    <text evidence="7">The sequence shown here is derived from an EMBL/GenBank/DDBJ whole genome shotgun (WGS) entry which is preliminary data.</text>
</comment>
<proteinExistence type="predicted"/>
<dbReference type="PANTHER" id="PTHR30086:SF20">
    <property type="entry name" value="ARGININE EXPORTER PROTEIN ARGO-RELATED"/>
    <property type="match status" value="1"/>
</dbReference>
<protein>
    <submittedName>
        <fullName evidence="7">LysE family translocator</fullName>
    </submittedName>
</protein>
<keyword evidence="5 6" id="KW-0472">Membrane</keyword>
<keyword evidence="8" id="KW-1185">Reference proteome</keyword>
<organism evidence="7 8">
    <name type="scientific">Ideonella margarita</name>
    <dbReference type="NCBI Taxonomy" id="2984191"/>
    <lineage>
        <taxon>Bacteria</taxon>
        <taxon>Pseudomonadati</taxon>
        <taxon>Pseudomonadota</taxon>
        <taxon>Betaproteobacteria</taxon>
        <taxon>Burkholderiales</taxon>
        <taxon>Sphaerotilaceae</taxon>
        <taxon>Ideonella</taxon>
    </lineage>
</organism>
<keyword evidence="2" id="KW-1003">Cell membrane</keyword>
<evidence type="ECO:0000313" key="7">
    <source>
        <dbReference type="EMBL" id="MEK8045733.1"/>
    </source>
</evidence>
<keyword evidence="4 6" id="KW-1133">Transmembrane helix</keyword>
<evidence type="ECO:0000256" key="5">
    <source>
        <dbReference type="ARBA" id="ARBA00023136"/>
    </source>
</evidence>
<accession>A0ABU9C1K4</accession>
<dbReference type="InterPro" id="IPR001123">
    <property type="entry name" value="LeuE-type"/>
</dbReference>
<evidence type="ECO:0000256" key="6">
    <source>
        <dbReference type="SAM" id="Phobius"/>
    </source>
</evidence>
<feature type="transmembrane region" description="Helical" evidence="6">
    <location>
        <begin position="116"/>
        <end position="135"/>
    </location>
</feature>
<name>A0ABU9C1K4_9BURK</name>
<comment type="subcellular location">
    <subcellularLocation>
        <location evidence="1">Cell membrane</location>
        <topology evidence="1">Multi-pass membrane protein</topology>
    </subcellularLocation>
</comment>
<reference evidence="7 8" key="1">
    <citation type="submission" date="2024-04" db="EMBL/GenBank/DDBJ databases">
        <title>Novel species of the genus Ideonella isolated from streams.</title>
        <authorList>
            <person name="Lu H."/>
        </authorList>
    </citation>
    <scope>NUCLEOTIDE SEQUENCE [LARGE SCALE GENOMIC DNA]</scope>
    <source>
        <strain evidence="7 8">LYT19W</strain>
    </source>
</reference>
<feature type="transmembrane region" description="Helical" evidence="6">
    <location>
        <begin position="77"/>
        <end position="96"/>
    </location>
</feature>
<dbReference type="RefSeq" id="WP_341398015.1">
    <property type="nucleotide sequence ID" value="NZ_JBBUTI010000003.1"/>
</dbReference>
<dbReference type="Proteomes" id="UP001379945">
    <property type="component" value="Unassembled WGS sequence"/>
</dbReference>
<sequence length="198" mass="20992">MPMTDFIALLALVTAMSFTPGPNTTLAASLGANGGWRAAWRFCLGVPVGWVLLMLACSAGVGALLDAHPALRGALKLGGLAYLVWLAWRLAGSARLSEADPQRLQVGFWQGAMLQAVNIKAWLAALLVVAGWVAPGPLAERLLVVTPVMAVYAFASNATYAVVGAVLRPWLAQGKRLLWFNRGMALVLLATALWMLKA</sequence>
<evidence type="ECO:0000256" key="2">
    <source>
        <dbReference type="ARBA" id="ARBA00022475"/>
    </source>
</evidence>
<feature type="transmembrane region" description="Helical" evidence="6">
    <location>
        <begin position="179"/>
        <end position="196"/>
    </location>
</feature>